<dbReference type="GO" id="GO:0003677">
    <property type="term" value="F:DNA binding"/>
    <property type="evidence" value="ECO:0007669"/>
    <property type="project" value="UniProtKB-KW"/>
</dbReference>
<protein>
    <recommendedName>
        <fullName evidence="14">GAG-pre-integrase domain-containing protein</fullName>
    </recommendedName>
</protein>
<keyword evidence="5" id="KW-0378">Hydrolase</keyword>
<dbReference type="GO" id="GO:0003964">
    <property type="term" value="F:RNA-directed DNA polymerase activity"/>
    <property type="evidence" value="ECO:0007669"/>
    <property type="project" value="UniProtKB-KW"/>
</dbReference>
<keyword evidence="9" id="KW-0239">DNA-directed DNA polymerase</keyword>
<comment type="caution">
    <text evidence="12">The sequence shown here is derived from an EMBL/GenBank/DDBJ whole genome shotgun (WGS) entry which is preliminary data.</text>
</comment>
<reference evidence="12" key="1">
    <citation type="journal article" date="2021" name="IMA Fungus">
        <title>Genomic characterization of three marine fungi, including Emericellopsis atlantica sp. nov. with signatures of a generalist lifestyle and marine biomass degradation.</title>
        <authorList>
            <person name="Hagestad O.C."/>
            <person name="Hou L."/>
            <person name="Andersen J.H."/>
            <person name="Hansen E.H."/>
            <person name="Altermark B."/>
            <person name="Li C."/>
            <person name="Kuhnert E."/>
            <person name="Cox R.J."/>
            <person name="Crous P.W."/>
            <person name="Spatafora J.W."/>
            <person name="Lail K."/>
            <person name="Amirebrahimi M."/>
            <person name="Lipzen A."/>
            <person name="Pangilinan J."/>
            <person name="Andreopoulos W."/>
            <person name="Hayes R.D."/>
            <person name="Ng V."/>
            <person name="Grigoriev I.V."/>
            <person name="Jackson S.A."/>
            <person name="Sutton T.D.S."/>
            <person name="Dobson A.D.W."/>
            <person name="Rama T."/>
        </authorList>
    </citation>
    <scope>NUCLEOTIDE SEQUENCE</scope>
    <source>
        <strain evidence="12">TRa3180A</strain>
    </source>
</reference>
<dbReference type="InterPro" id="IPR036397">
    <property type="entry name" value="RNaseH_sf"/>
</dbReference>
<keyword evidence="9" id="KW-0808">Transferase</keyword>
<evidence type="ECO:0000256" key="10">
    <source>
        <dbReference type="ARBA" id="ARBA00023125"/>
    </source>
</evidence>
<dbReference type="OrthoDB" id="3544839at2759"/>
<dbReference type="GO" id="GO:0046872">
    <property type="term" value="F:metal ion binding"/>
    <property type="evidence" value="ECO:0007669"/>
    <property type="project" value="UniProtKB-KW"/>
</dbReference>
<proteinExistence type="predicted"/>
<keyword evidence="10" id="KW-0238">DNA-binding</keyword>
<dbReference type="InterPro" id="IPR012337">
    <property type="entry name" value="RNaseH-like_sf"/>
</dbReference>
<accession>A0A9P7ZAL7</accession>
<dbReference type="AlphaFoldDB" id="A0A9P7ZAL7"/>
<keyword evidence="13" id="KW-1185">Reference proteome</keyword>
<evidence type="ECO:0000256" key="5">
    <source>
        <dbReference type="ARBA" id="ARBA00022801"/>
    </source>
</evidence>
<dbReference type="GO" id="GO:0004519">
    <property type="term" value="F:endonuclease activity"/>
    <property type="evidence" value="ECO:0007669"/>
    <property type="project" value="UniProtKB-KW"/>
</dbReference>
<evidence type="ECO:0000256" key="11">
    <source>
        <dbReference type="ARBA" id="ARBA00023172"/>
    </source>
</evidence>
<evidence type="ECO:0000256" key="6">
    <source>
        <dbReference type="ARBA" id="ARBA00022842"/>
    </source>
</evidence>
<dbReference type="Proteomes" id="UP000887226">
    <property type="component" value="Unassembled WGS sequence"/>
</dbReference>
<sequence length="360" mass="41351">MPKENKDSKDFKPHLNVDPHQCKHCKDPKAIHADNQCFVVNKQGREWYEKTFKKDCVPCFRKKDDDDYNSSEDGKAPSKNKKRSAWIALDNYNPQASSNLQVMTSNGVITPVVSGSRTLLCSTGYEVRLGKVFYLPNCAVNLFGAKTLFATGKLRQKITPEGTVITNEDGEELFYLDENCYVCEEPACAFLVVVTPRSKETSIDHLHRRLCHLSKDNVRKIAKFVKGIIIRNDQVLIPDEREELTLKKCDPCEKSNPKHTSCKTTTRRVDKAFDKMHVDVVMYNKRDLEDQRYATVFTDKATGYRWVYTKRKKSGAYEAVLLFDDMVKTQYNRTIKVWRLDDGKEYSPKMMAKMAAALAK</sequence>
<dbReference type="PANTHER" id="PTHR42648:SF11">
    <property type="entry name" value="TRANSPOSON TY4-P GAG-POL POLYPROTEIN"/>
    <property type="match status" value="1"/>
</dbReference>
<name>A0A9P7ZAL7_9HELO</name>
<dbReference type="PANTHER" id="PTHR42648">
    <property type="entry name" value="TRANSPOSASE, PUTATIVE-RELATED"/>
    <property type="match status" value="1"/>
</dbReference>
<keyword evidence="2" id="KW-0540">Nuclease</keyword>
<evidence type="ECO:0000256" key="3">
    <source>
        <dbReference type="ARBA" id="ARBA00022723"/>
    </source>
</evidence>
<dbReference type="InterPro" id="IPR039537">
    <property type="entry name" value="Retrotran_Ty1/copia-like"/>
</dbReference>
<keyword evidence="11" id="KW-0233">DNA recombination</keyword>
<dbReference type="GO" id="GO:0003887">
    <property type="term" value="F:DNA-directed DNA polymerase activity"/>
    <property type="evidence" value="ECO:0007669"/>
    <property type="project" value="UniProtKB-KW"/>
</dbReference>
<evidence type="ECO:0000256" key="9">
    <source>
        <dbReference type="ARBA" id="ARBA00022932"/>
    </source>
</evidence>
<keyword evidence="1" id="KW-0548">Nucleotidyltransferase</keyword>
<keyword evidence="4" id="KW-0255">Endonuclease</keyword>
<evidence type="ECO:0008006" key="14">
    <source>
        <dbReference type="Google" id="ProtNLM"/>
    </source>
</evidence>
<dbReference type="GO" id="GO:0015074">
    <property type="term" value="P:DNA integration"/>
    <property type="evidence" value="ECO:0007669"/>
    <property type="project" value="UniProtKB-KW"/>
</dbReference>
<dbReference type="EMBL" id="MU253749">
    <property type="protein sequence ID" value="KAG9248425.1"/>
    <property type="molecule type" value="Genomic_DNA"/>
</dbReference>
<evidence type="ECO:0000256" key="8">
    <source>
        <dbReference type="ARBA" id="ARBA00022918"/>
    </source>
</evidence>
<evidence type="ECO:0000256" key="1">
    <source>
        <dbReference type="ARBA" id="ARBA00022695"/>
    </source>
</evidence>
<dbReference type="GO" id="GO:0016787">
    <property type="term" value="F:hydrolase activity"/>
    <property type="evidence" value="ECO:0007669"/>
    <property type="project" value="UniProtKB-KW"/>
</dbReference>
<evidence type="ECO:0000256" key="4">
    <source>
        <dbReference type="ARBA" id="ARBA00022759"/>
    </source>
</evidence>
<keyword evidence="6" id="KW-0460">Magnesium</keyword>
<evidence type="ECO:0000313" key="12">
    <source>
        <dbReference type="EMBL" id="KAG9248425.1"/>
    </source>
</evidence>
<keyword evidence="8" id="KW-0695">RNA-directed DNA polymerase</keyword>
<dbReference type="Gene3D" id="3.30.420.10">
    <property type="entry name" value="Ribonuclease H-like superfamily/Ribonuclease H"/>
    <property type="match status" value="1"/>
</dbReference>
<gene>
    <name evidence="12" type="ORF">BJ878DRAFT_538356</name>
</gene>
<dbReference type="SUPFAM" id="SSF53098">
    <property type="entry name" value="Ribonuclease H-like"/>
    <property type="match status" value="1"/>
</dbReference>
<dbReference type="GO" id="GO:0006310">
    <property type="term" value="P:DNA recombination"/>
    <property type="evidence" value="ECO:0007669"/>
    <property type="project" value="UniProtKB-KW"/>
</dbReference>
<keyword evidence="7" id="KW-0229">DNA integration</keyword>
<organism evidence="12 13">
    <name type="scientific">Calycina marina</name>
    <dbReference type="NCBI Taxonomy" id="1763456"/>
    <lineage>
        <taxon>Eukaryota</taxon>
        <taxon>Fungi</taxon>
        <taxon>Dikarya</taxon>
        <taxon>Ascomycota</taxon>
        <taxon>Pezizomycotina</taxon>
        <taxon>Leotiomycetes</taxon>
        <taxon>Helotiales</taxon>
        <taxon>Pezizellaceae</taxon>
        <taxon>Calycina</taxon>
    </lineage>
</organism>
<keyword evidence="3" id="KW-0479">Metal-binding</keyword>
<evidence type="ECO:0000256" key="2">
    <source>
        <dbReference type="ARBA" id="ARBA00022722"/>
    </source>
</evidence>
<evidence type="ECO:0000313" key="13">
    <source>
        <dbReference type="Proteomes" id="UP000887226"/>
    </source>
</evidence>
<evidence type="ECO:0000256" key="7">
    <source>
        <dbReference type="ARBA" id="ARBA00022908"/>
    </source>
</evidence>